<evidence type="ECO:0000313" key="1">
    <source>
        <dbReference type="EMBL" id="GAL00910.1"/>
    </source>
</evidence>
<dbReference type="Pfam" id="PF06293">
    <property type="entry name" value="Kdo"/>
    <property type="match status" value="1"/>
</dbReference>
<dbReference type="AlphaFoldDB" id="A0A090QCU6"/>
<proteinExistence type="predicted"/>
<dbReference type="EMBL" id="BBMM01000007">
    <property type="protein sequence ID" value="GAL00910.1"/>
    <property type="molecule type" value="Genomic_DNA"/>
</dbReference>
<protein>
    <recommendedName>
        <fullName evidence="3">Lipopolysaccharide kinase</fullName>
    </recommendedName>
</protein>
<organism evidence="1 2">
    <name type="scientific">Nonlabens ulvanivorans</name>
    <name type="common">Persicivirga ulvanivorans</name>
    <dbReference type="NCBI Taxonomy" id="906888"/>
    <lineage>
        <taxon>Bacteria</taxon>
        <taxon>Pseudomonadati</taxon>
        <taxon>Bacteroidota</taxon>
        <taxon>Flavobacteriia</taxon>
        <taxon>Flavobacteriales</taxon>
        <taxon>Flavobacteriaceae</taxon>
        <taxon>Nonlabens</taxon>
    </lineage>
</organism>
<evidence type="ECO:0008006" key="3">
    <source>
        <dbReference type="Google" id="ProtNLM"/>
    </source>
</evidence>
<dbReference type="InterPro" id="IPR011009">
    <property type="entry name" value="Kinase-like_dom_sf"/>
</dbReference>
<dbReference type="Proteomes" id="UP000029226">
    <property type="component" value="Unassembled WGS sequence"/>
</dbReference>
<reference evidence="1 2" key="1">
    <citation type="journal article" date="2014" name="Genome Announc.">
        <title>Draft Genome Sequences of Marine Flavobacterium Nonlabens Strains NR17, NR24, NR27, NR32, NR33, and Ara13.</title>
        <authorList>
            <person name="Nakanishi M."/>
            <person name="Meirelles P."/>
            <person name="Suzuki R."/>
            <person name="Takatani N."/>
            <person name="Mino S."/>
            <person name="Suda W."/>
            <person name="Oshima K."/>
            <person name="Hattori M."/>
            <person name="Ohkuma M."/>
            <person name="Hosokawa M."/>
            <person name="Miyashita K."/>
            <person name="Thompson F.L."/>
            <person name="Niwa A."/>
            <person name="Sawabe T."/>
            <person name="Sawabe T."/>
        </authorList>
    </citation>
    <scope>NUCLEOTIDE SEQUENCE [LARGE SCALE GENOMIC DNA]</scope>
    <source>
        <strain evidence="2">JCM19314</strain>
    </source>
</reference>
<dbReference type="SUPFAM" id="SSF56112">
    <property type="entry name" value="Protein kinase-like (PK-like)"/>
    <property type="match status" value="1"/>
</dbReference>
<sequence>MKSVYRDSYQYLRPSIEDAITRFNQIGKSLHDGRNVVKVIDVEGESLNFKRFKKPNTINKIVYKFFRKSKAQRSFEYATVLKEKGIGTPDPVAYLEEESLFNFGISFYISKQLNCDFTYRELINDDSIEDKEQILKEFTRFIYHMHEAGVYFLDNSPGNTLITKVGDHYEFALVDLNRMKFYNIPWDDRLKNFERLSPHKWMYEVMGGLEYATLSRKRPEETIAQMWKYTQDFQEAFHRKKRLKNKFKSIFKGNK</sequence>
<gene>
    <name evidence="1" type="ORF">JCM19314_136</name>
</gene>
<evidence type="ECO:0000313" key="2">
    <source>
        <dbReference type="Proteomes" id="UP000029226"/>
    </source>
</evidence>
<accession>A0A090QCU6</accession>
<name>A0A090QCU6_NONUL</name>
<comment type="caution">
    <text evidence="1">The sequence shown here is derived from an EMBL/GenBank/DDBJ whole genome shotgun (WGS) entry which is preliminary data.</text>
</comment>